<dbReference type="InterPro" id="IPR045584">
    <property type="entry name" value="Pilin-like"/>
</dbReference>
<keyword evidence="1" id="KW-0812">Transmembrane</keyword>
<accession>A0ABM8FNP4</accession>
<keyword evidence="3" id="KW-1185">Reference proteome</keyword>
<dbReference type="NCBIfam" id="TIGR02532">
    <property type="entry name" value="IV_pilin_GFxxxE"/>
    <property type="match status" value="1"/>
</dbReference>
<name>A0ABM8FNP4_9BACT</name>
<keyword evidence="1" id="KW-0472">Membrane</keyword>
<dbReference type="InterPro" id="IPR012902">
    <property type="entry name" value="N_methyl_site"/>
</dbReference>
<dbReference type="Proteomes" id="UP001321445">
    <property type="component" value="Chromosome"/>
</dbReference>
<evidence type="ECO:0000256" key="1">
    <source>
        <dbReference type="SAM" id="Phobius"/>
    </source>
</evidence>
<evidence type="ECO:0000313" key="3">
    <source>
        <dbReference type="Proteomes" id="UP001321445"/>
    </source>
</evidence>
<gene>
    <name evidence="2" type="ORF">HCR_18140</name>
</gene>
<reference evidence="2 3" key="1">
    <citation type="submission" date="2023-03" db="EMBL/GenBank/DDBJ databases">
        <title>Description of Hydrogenimonas sp. ISO32.</title>
        <authorList>
            <person name="Mino S."/>
            <person name="Fukazawa S."/>
            <person name="Sawabe T."/>
        </authorList>
    </citation>
    <scope>NUCLEOTIDE SEQUENCE [LARGE SCALE GENOMIC DNA]</scope>
    <source>
        <strain evidence="2 3">ISO32</strain>
    </source>
</reference>
<evidence type="ECO:0000313" key="2">
    <source>
        <dbReference type="EMBL" id="BDY13502.1"/>
    </source>
</evidence>
<proteinExistence type="predicted"/>
<dbReference type="EMBL" id="AP027370">
    <property type="protein sequence ID" value="BDY13502.1"/>
    <property type="molecule type" value="Genomic_DNA"/>
</dbReference>
<evidence type="ECO:0008006" key="4">
    <source>
        <dbReference type="Google" id="ProtNLM"/>
    </source>
</evidence>
<organism evidence="2 3">
    <name type="scientific">Hydrogenimonas cancrithermarum</name>
    <dbReference type="NCBI Taxonomy" id="2993563"/>
    <lineage>
        <taxon>Bacteria</taxon>
        <taxon>Pseudomonadati</taxon>
        <taxon>Campylobacterota</taxon>
        <taxon>Epsilonproteobacteria</taxon>
        <taxon>Campylobacterales</taxon>
        <taxon>Hydrogenimonadaceae</taxon>
        <taxon>Hydrogenimonas</taxon>
    </lineage>
</organism>
<sequence>MRTLRRAFTMIELIMVILIFGIISMIGADIFVKIYDNYILARTMNTLQTKTELALEQIARRLQYRIKDSTIARKDSNLSQYLFLGDADDSYHILEWIGYADMALKGAWNGTLNAPGWSGFIDLDSADTGKSGVSSPGSRFDFADDIISALSQNGVTLHGVGQHPALVMDGHVGDYNVSSYGWYPYVDNDYALKVSCKDNDCDANPTLLDFNSTAAKEIYEHYKLAWSAYALVPQCPAGVTNDCNLTLFYDYQPWEGERYETDGSSSLMVEHVSTFKFTQMGDSIRLKLCVGEHMYDNNVSFCKEKVIF</sequence>
<feature type="transmembrane region" description="Helical" evidence="1">
    <location>
        <begin position="12"/>
        <end position="35"/>
    </location>
</feature>
<protein>
    <recommendedName>
        <fullName evidence="4">Prepilin-type N-terminal cleavage/methylation domain-containing protein</fullName>
    </recommendedName>
</protein>
<dbReference type="RefSeq" id="WP_286336452.1">
    <property type="nucleotide sequence ID" value="NZ_AP027370.1"/>
</dbReference>
<dbReference type="SUPFAM" id="SSF54523">
    <property type="entry name" value="Pili subunits"/>
    <property type="match status" value="1"/>
</dbReference>
<keyword evidence="1" id="KW-1133">Transmembrane helix</keyword>